<evidence type="ECO:0000313" key="1">
    <source>
        <dbReference type="EMBL" id="KRY00088.1"/>
    </source>
</evidence>
<gene>
    <name evidence="1" type="ORF">T4E_9730</name>
</gene>
<protein>
    <submittedName>
        <fullName evidence="1">Uncharacterized protein</fullName>
    </submittedName>
</protein>
<organism evidence="1 2">
    <name type="scientific">Trichinella pseudospiralis</name>
    <name type="common">Parasitic roundworm</name>
    <dbReference type="NCBI Taxonomy" id="6337"/>
    <lineage>
        <taxon>Eukaryota</taxon>
        <taxon>Metazoa</taxon>
        <taxon>Ecdysozoa</taxon>
        <taxon>Nematoda</taxon>
        <taxon>Enoplea</taxon>
        <taxon>Dorylaimia</taxon>
        <taxon>Trichinellida</taxon>
        <taxon>Trichinellidae</taxon>
        <taxon>Trichinella</taxon>
    </lineage>
</organism>
<name>A0A0V0YJ66_TRIPS</name>
<accession>A0A0V0YJ66</accession>
<dbReference type="Proteomes" id="UP000054815">
    <property type="component" value="Unassembled WGS sequence"/>
</dbReference>
<evidence type="ECO:0000313" key="2">
    <source>
        <dbReference type="Proteomes" id="UP000054815"/>
    </source>
</evidence>
<dbReference type="AlphaFoldDB" id="A0A0V0YJ66"/>
<reference evidence="1 2" key="1">
    <citation type="submission" date="2015-01" db="EMBL/GenBank/DDBJ databases">
        <title>Evolution of Trichinella species and genotypes.</title>
        <authorList>
            <person name="Korhonen P.K."/>
            <person name="Edoardo P."/>
            <person name="Giuseppe L.R."/>
            <person name="Gasser R.B."/>
        </authorList>
    </citation>
    <scope>NUCLEOTIDE SEQUENCE [LARGE SCALE GENOMIC DNA]</scope>
    <source>
        <strain evidence="1">ISS141</strain>
    </source>
</reference>
<comment type="caution">
    <text evidence="1">The sequence shown here is derived from an EMBL/GenBank/DDBJ whole genome shotgun (WGS) entry which is preliminary data.</text>
</comment>
<dbReference type="EMBL" id="JYDU01000010">
    <property type="protein sequence ID" value="KRY00088.1"/>
    <property type="molecule type" value="Genomic_DNA"/>
</dbReference>
<proteinExistence type="predicted"/>
<sequence length="62" mass="6933">MSIFKDVYEHQSCHCLMLFRKAQKLQDMHSVLTISLQVNGTTMPSLQGSLCSGESNLSVQKC</sequence>